<evidence type="ECO:0000256" key="1">
    <source>
        <dbReference type="SAM" id="MobiDB-lite"/>
    </source>
</evidence>
<protein>
    <submittedName>
        <fullName evidence="3">P63C domain-containing protein</fullName>
    </submittedName>
</protein>
<feature type="domain" description="Bacteriophage Mx8 p63 C-terminal" evidence="2">
    <location>
        <begin position="205"/>
        <end position="296"/>
    </location>
</feature>
<gene>
    <name evidence="3" type="ORF">QN243_20100</name>
</gene>
<dbReference type="InterPro" id="IPR018874">
    <property type="entry name" value="Phage_Mx8_p63_C"/>
</dbReference>
<reference evidence="3 4" key="1">
    <citation type="submission" date="2023-05" db="EMBL/GenBank/DDBJ databases">
        <title>Xanthomonas rydalmerenesis sp. nov., a novel Xanthomonas species isolated from Fragaria x ananassa.</title>
        <authorList>
            <person name="McKnight D.J.E."/>
            <person name="Wong-Bajracharya J."/>
            <person name="Okoh E.B."/>
            <person name="Snijders F."/>
            <person name="Lidbetter F."/>
            <person name="Webster J."/>
            <person name="Djordjevic S.P."/>
            <person name="Bogema D.R."/>
            <person name="Chapman T.A."/>
        </authorList>
    </citation>
    <scope>NUCLEOTIDE SEQUENCE [LARGE SCALE GENOMIC DNA]</scope>
    <source>
        <strain evidence="3 4">DAR34883</strain>
    </source>
</reference>
<accession>A0ABZ0JNV6</accession>
<feature type="region of interest" description="Disordered" evidence="1">
    <location>
        <begin position="1"/>
        <end position="31"/>
    </location>
</feature>
<feature type="compositionally biased region" description="Basic and acidic residues" evidence="1">
    <location>
        <begin position="19"/>
        <end position="31"/>
    </location>
</feature>
<keyword evidence="4" id="KW-1185">Reference proteome</keyword>
<dbReference type="RefSeq" id="WP_317844032.1">
    <property type="nucleotide sequence ID" value="NZ_CP126170.1"/>
</dbReference>
<sequence length="345" mass="38730">MANDEEGEDQKPQSAGGKARAESLTPERRREIAKKAAAVRHENKGLPKATHEGMIRLGDIEIPCAVLEDGRRLLTQSGVMKALGRARQAKGRGHYDADVNLPAFLTAKNLKPFIPNDLAVTSSQVEFLRSKGGRAFGYDAELLPRVCEVYLQARDADALDKRQEHVAEQAEILVRALAQVGIVALVDEATGFQDVRPKDALQMYLEMLVRKELAVWAKKFPDEFYENIYKLRGWTWPGMGKNRFSVVAHYTRDLIYERMAPGLLKELEEKSPKDEKGNRDNKLHQWLTGDVGDPMLASHLQSILTLQRLALANGWGWNKFMGMVDQVMKKKGDNLDLPLSDTTEP</sequence>
<proteinExistence type="predicted"/>
<dbReference type="Proteomes" id="UP001302020">
    <property type="component" value="Chromosome"/>
</dbReference>
<evidence type="ECO:0000313" key="3">
    <source>
        <dbReference type="EMBL" id="WOS40664.1"/>
    </source>
</evidence>
<evidence type="ECO:0000259" key="2">
    <source>
        <dbReference type="Pfam" id="PF10546"/>
    </source>
</evidence>
<evidence type="ECO:0000313" key="4">
    <source>
        <dbReference type="Proteomes" id="UP001302020"/>
    </source>
</evidence>
<dbReference type="Pfam" id="PF10546">
    <property type="entry name" value="P63C"/>
    <property type="match status" value="1"/>
</dbReference>
<organism evidence="3 4">
    <name type="scientific">Xanthomonas rydalmerensis</name>
    <dbReference type="NCBI Taxonomy" id="3046274"/>
    <lineage>
        <taxon>Bacteria</taxon>
        <taxon>Pseudomonadati</taxon>
        <taxon>Pseudomonadota</taxon>
        <taxon>Gammaproteobacteria</taxon>
        <taxon>Lysobacterales</taxon>
        <taxon>Lysobacteraceae</taxon>
        <taxon>Xanthomonas</taxon>
    </lineage>
</organism>
<name>A0ABZ0JNV6_9XANT</name>
<dbReference type="EMBL" id="CP126172">
    <property type="protein sequence ID" value="WOS40664.1"/>
    <property type="molecule type" value="Genomic_DNA"/>
</dbReference>